<dbReference type="InterPro" id="IPR052081">
    <property type="entry name" value="Dispatched_Hh_regulator"/>
</dbReference>
<evidence type="ECO:0000259" key="9">
    <source>
        <dbReference type="PROSITE" id="PS50156"/>
    </source>
</evidence>
<evidence type="ECO:0000256" key="4">
    <source>
        <dbReference type="ARBA" id="ARBA00023136"/>
    </source>
</evidence>
<gene>
    <name evidence="11 12 13" type="primary">LOC106155638</name>
</gene>
<dbReference type="Gene3D" id="1.20.1640.10">
    <property type="entry name" value="Multidrug efflux transporter AcrB transmembrane domain"/>
    <property type="match status" value="2"/>
</dbReference>
<dbReference type="Proteomes" id="UP000085678">
    <property type="component" value="Unplaced"/>
</dbReference>
<sequence>MSDSMSTGEQDEPDQAMALASESRGDRQEASDFAHQDARRLLMSPTEERTDDRAISESLRRDLRRCSPRSSQTTSSIDLRQLPAENDLRNGRRVGTENLPRRPSYSLGNVSELQRSSTRPSCAIELTQRTSTPVAKNGTTPSDQKQVSAPVSVCDTNRKRLSLRGLLLEESKEHSKSQVQLHSRGPRGLGFAPNNPANFRNETGRDNSRRAFSIPNVSNLRYAHVRSSSGSHNDLNRDSGYENSDNDREMSTPSDNNSVDTVSMNETVNEELKEPLWKEHKVDHQQQNGHLNGHAQFCEEKDFSKGDIERGSEDGGDVNSCENASAAELRNRRKEHKEKKRKDELEEKLRRERERPPLWYCRLLVKHPRASFFSTLGCHALFVIVTLILYSAGYDIFPTEFNRFPMILNNDVTRLRELSWIHRNNETDIGKGHQINRFSRESLILFRNRSVHFDKLSLYYEVEEDKNIFRKEIFEDMKRLEDEIYNLTNYQDKFCQLDLRNNCVKPMSILRYFDGTYQHLHPTFYDPDFENIHKVLFTAAHHNQTKTAFQFFMSADSSIDAKGAFASLTRSSFPLGWPLPGNDSDDEKTSRVQDFLVKDVKPKLVEFVKDKPNGVDLIYYALMLFAHDVLDQVVYDLILAVGSLCFIFGFIWFQTRSFWVTSWAVLSIVTGFCCANLIYRIVLDFRYFGFFHILAIFIILGIGADDIFVFYDNWRATGKVKYPSLSHRLSDCYRRAAGTMLVTSCTTMIAFFASAVSPILPVKTFGLFSGLLVLVNYLSVITFFPAVVIVHHLYFKGNKACCCCAPKSSEAKTHLVSRQSSTSTNPQQEKKKKNVIIRFLSGKYFKFITHPFWKFWILLCFAAILGVFIYYAKELSPDEEELPIYKPSNNYGKAQNRRLHAFKPSEEDQYVTVYLVWGLKERDVSGCHQSDFRCTGKQVWDDMFGLNSPPAQIAMKNLCTRLKTLTDDERDELKVRLDLVTKKPQIACFMDNLEAFVKKEELKDRNRSKYTKRNVSYEYPLTETNTKQFMESHPLIYNLAEIKRTFYRYFEIFVSYWLSDGYRMTHTEDFSNYNKLIGEWKEDGYTTPVRMVTGAYYGTKLKFIAIEVNTTLNAHALGYATGLPIMERWEDFMKEELAKMPPELQGGFQVTENTWHWLKVQQNLASTALMGIVIGISLSFPILVFATQNIIMGFLATLTMGMVTVCVVGVIPMVGWKLGVLTSLNLCLVVGLAVDYVVHLAEGYHLSPHRDRLGRVRDMLDHVGISVLSGATTTLGASIFMMFAEIQFYVQFGIFIFSVIGFSILFSLLFFTTLLAIAGPQGDTGSLAPLVTFFTHLHIGRDKEDKECDKCQGMGFIKKMKLDDYQQEEAKPYMGRDSSRVTIKLAIFGNDNKEKEEEEEEVANITNGSESSKFLHLHDIPEHRQSPILALQPGDGNN</sequence>
<dbReference type="PANTHER" id="PTHR45951">
    <property type="entry name" value="PROTEIN DISPATCHED-RELATED"/>
    <property type="match status" value="1"/>
</dbReference>
<reference evidence="11 12" key="1">
    <citation type="submission" date="2025-04" db="UniProtKB">
        <authorList>
            <consortium name="RefSeq"/>
        </authorList>
    </citation>
    <scope>IDENTIFICATION</scope>
    <source>
        <tissue evidence="11 12">Gonads</tissue>
    </source>
</reference>
<dbReference type="RefSeq" id="XP_013386012.1">
    <property type="nucleotide sequence ID" value="XM_013530558.1"/>
</dbReference>
<feature type="transmembrane region" description="Helical" evidence="8">
    <location>
        <begin position="1220"/>
        <end position="1238"/>
    </location>
</feature>
<feature type="domain" description="SSD" evidence="9">
    <location>
        <begin position="697"/>
        <end position="790"/>
    </location>
</feature>
<feature type="region of interest" description="Disordered" evidence="7">
    <location>
        <begin position="306"/>
        <end position="348"/>
    </location>
</feature>
<dbReference type="OrthoDB" id="429851at2759"/>
<dbReference type="SUPFAM" id="SSF82866">
    <property type="entry name" value="Multidrug efflux transporter AcrB transmembrane domain"/>
    <property type="match status" value="2"/>
</dbReference>
<dbReference type="KEGG" id="lak:106155638"/>
<keyword evidence="2 8" id="KW-0812">Transmembrane</keyword>
<evidence type="ECO:0000256" key="2">
    <source>
        <dbReference type="ARBA" id="ARBA00022692"/>
    </source>
</evidence>
<dbReference type="InterPro" id="IPR053958">
    <property type="entry name" value="HMGCR/SNAP/NPC1-like_SSD"/>
</dbReference>
<evidence type="ECO:0000313" key="12">
    <source>
        <dbReference type="RefSeq" id="XP_013386012.1"/>
    </source>
</evidence>
<dbReference type="GO" id="GO:0022857">
    <property type="term" value="F:transmembrane transporter activity"/>
    <property type="evidence" value="ECO:0007669"/>
    <property type="project" value="TreeGrafter"/>
</dbReference>
<feature type="compositionally biased region" description="Basic and acidic residues" evidence="7">
    <location>
        <begin position="234"/>
        <end position="250"/>
    </location>
</feature>
<name>A0A1S3HIR2_LINAN</name>
<dbReference type="InterPro" id="IPR000731">
    <property type="entry name" value="SSD"/>
</dbReference>
<dbReference type="STRING" id="7574.A0A1S3HIR2"/>
<proteinExistence type="inferred from homology"/>
<evidence type="ECO:0000313" key="10">
    <source>
        <dbReference type="Proteomes" id="UP000085678"/>
    </source>
</evidence>
<organism evidence="10 11">
    <name type="scientific">Lingula anatina</name>
    <name type="common">Brachiopod</name>
    <name type="synonym">Lingula unguis</name>
    <dbReference type="NCBI Taxonomy" id="7574"/>
    <lineage>
        <taxon>Eukaryota</taxon>
        <taxon>Metazoa</taxon>
        <taxon>Spiralia</taxon>
        <taxon>Lophotrochozoa</taxon>
        <taxon>Brachiopoda</taxon>
        <taxon>Linguliformea</taxon>
        <taxon>Lingulata</taxon>
        <taxon>Lingulida</taxon>
        <taxon>Linguloidea</taxon>
        <taxon>Lingulidae</taxon>
        <taxon>Lingula</taxon>
    </lineage>
</organism>
<feature type="transmembrane region" description="Helical" evidence="8">
    <location>
        <begin position="660"/>
        <end position="682"/>
    </location>
</feature>
<feature type="compositionally biased region" description="Polar residues" evidence="7">
    <location>
        <begin position="251"/>
        <end position="261"/>
    </location>
</feature>
<feature type="compositionally biased region" description="Basic and acidic residues" evidence="7">
    <location>
        <begin position="23"/>
        <end position="65"/>
    </location>
</feature>
<comment type="subcellular location">
    <subcellularLocation>
        <location evidence="1">Membrane</location>
        <topology evidence="1">Multi-pass membrane protein</topology>
    </subcellularLocation>
</comment>
<feature type="transmembrane region" description="Helical" evidence="8">
    <location>
        <begin position="1289"/>
        <end position="1317"/>
    </location>
</feature>
<dbReference type="PROSITE" id="PS50156">
    <property type="entry name" value="SSD"/>
    <property type="match status" value="2"/>
</dbReference>
<feature type="region of interest" description="Disordered" evidence="7">
    <location>
        <begin position="1"/>
        <end position="151"/>
    </location>
</feature>
<evidence type="ECO:0000313" key="13">
    <source>
        <dbReference type="RefSeq" id="XP_013386013.1"/>
    </source>
</evidence>
<dbReference type="GO" id="GO:0016020">
    <property type="term" value="C:membrane"/>
    <property type="evidence" value="ECO:0007669"/>
    <property type="project" value="UniProtKB-SubCell"/>
</dbReference>
<evidence type="ECO:0000313" key="11">
    <source>
        <dbReference type="RefSeq" id="XP_013386010.1"/>
    </source>
</evidence>
<evidence type="ECO:0000256" key="3">
    <source>
        <dbReference type="ARBA" id="ARBA00022989"/>
    </source>
</evidence>
<dbReference type="RefSeq" id="XP_013386013.1">
    <property type="nucleotide sequence ID" value="XM_013530559.1"/>
</dbReference>
<keyword evidence="10" id="KW-1185">Reference proteome</keyword>
<keyword evidence="4 8" id="KW-0472">Membrane</keyword>
<keyword evidence="3 8" id="KW-1133">Transmembrane helix</keyword>
<feature type="transmembrane region" description="Helical" evidence="8">
    <location>
        <begin position="1168"/>
        <end position="1186"/>
    </location>
</feature>
<feature type="compositionally biased region" description="Polar residues" evidence="7">
    <location>
        <begin position="68"/>
        <end position="78"/>
    </location>
</feature>
<feature type="transmembrane region" description="Helical" evidence="8">
    <location>
        <begin position="688"/>
        <end position="711"/>
    </location>
</feature>
<feature type="transmembrane region" description="Helical" evidence="8">
    <location>
        <begin position="732"/>
        <end position="753"/>
    </location>
</feature>
<feature type="transmembrane region" description="Helical" evidence="8">
    <location>
        <begin position="633"/>
        <end position="653"/>
    </location>
</feature>
<evidence type="ECO:0000256" key="6">
    <source>
        <dbReference type="ARBA" id="ARBA00038046"/>
    </source>
</evidence>
<keyword evidence="5" id="KW-0325">Glycoprotein</keyword>
<protein>
    <submittedName>
        <fullName evidence="11 12">Uncharacterized protein LOC106155638</fullName>
    </submittedName>
</protein>
<comment type="similarity">
    <text evidence="6">Belongs to the dispatched family.</text>
</comment>
<dbReference type="GeneID" id="106155638"/>
<evidence type="ECO:0000256" key="8">
    <source>
        <dbReference type="SAM" id="Phobius"/>
    </source>
</evidence>
<feature type="transmembrane region" description="Helical" evidence="8">
    <location>
        <begin position="1259"/>
        <end position="1283"/>
    </location>
</feature>
<evidence type="ECO:0000256" key="7">
    <source>
        <dbReference type="SAM" id="MobiDB-lite"/>
    </source>
</evidence>
<accession>A0A1S3HIR2</accession>
<evidence type="ECO:0000256" key="5">
    <source>
        <dbReference type="ARBA" id="ARBA00023180"/>
    </source>
</evidence>
<feature type="compositionally biased region" description="Polar residues" evidence="7">
    <location>
        <begin position="106"/>
        <end position="120"/>
    </location>
</feature>
<dbReference type="Pfam" id="PF12349">
    <property type="entry name" value="Sterol-sensing"/>
    <property type="match status" value="1"/>
</dbReference>
<dbReference type="PANTHER" id="PTHR45951:SF7">
    <property type="entry name" value="SSD DOMAIN-CONTAINING PROTEIN"/>
    <property type="match status" value="1"/>
</dbReference>
<dbReference type="RefSeq" id="XP_013386010.1">
    <property type="nucleotide sequence ID" value="XM_013530556.1"/>
</dbReference>
<feature type="transmembrane region" description="Helical" evidence="8">
    <location>
        <begin position="765"/>
        <end position="790"/>
    </location>
</feature>
<feature type="domain" description="SSD" evidence="9">
    <location>
        <begin position="1192"/>
        <end position="1317"/>
    </location>
</feature>
<feature type="transmembrane region" description="Helical" evidence="8">
    <location>
        <begin position="852"/>
        <end position="872"/>
    </location>
</feature>
<feature type="region of interest" description="Disordered" evidence="7">
    <location>
        <begin position="171"/>
        <end position="213"/>
    </location>
</feature>
<feature type="transmembrane region" description="Helical" evidence="8">
    <location>
        <begin position="372"/>
        <end position="393"/>
    </location>
</feature>
<feature type="transmembrane region" description="Helical" evidence="8">
    <location>
        <begin position="1193"/>
        <end position="1214"/>
    </location>
</feature>
<feature type="compositionally biased region" description="Polar residues" evidence="7">
    <location>
        <begin position="127"/>
        <end position="149"/>
    </location>
</feature>
<evidence type="ECO:0000256" key="1">
    <source>
        <dbReference type="ARBA" id="ARBA00004141"/>
    </source>
</evidence>
<feature type="region of interest" description="Disordered" evidence="7">
    <location>
        <begin position="225"/>
        <end position="261"/>
    </location>
</feature>
<feature type="compositionally biased region" description="Basic residues" evidence="7">
    <location>
        <begin position="331"/>
        <end position="340"/>
    </location>
</feature>